<name>C7N461_SLAHD</name>
<dbReference type="EMBL" id="CP001684">
    <property type="protein sequence ID" value="ACV23797.1"/>
    <property type="molecule type" value="Genomic_DNA"/>
</dbReference>
<dbReference type="KEGG" id="shi:Shel_28060"/>
<dbReference type="GO" id="GO:0003700">
    <property type="term" value="F:DNA-binding transcription factor activity"/>
    <property type="evidence" value="ECO:0007669"/>
    <property type="project" value="TreeGrafter"/>
</dbReference>
<keyword evidence="1 2" id="KW-0238">DNA-binding</keyword>
<dbReference type="Gene3D" id="1.10.357.10">
    <property type="entry name" value="Tetracycline Repressor, domain 2"/>
    <property type="match status" value="1"/>
</dbReference>
<dbReference type="PROSITE" id="PS50977">
    <property type="entry name" value="HTH_TETR_2"/>
    <property type="match status" value="1"/>
</dbReference>
<evidence type="ECO:0000256" key="1">
    <source>
        <dbReference type="ARBA" id="ARBA00023125"/>
    </source>
</evidence>
<feature type="DNA-binding region" description="H-T-H motif" evidence="2">
    <location>
        <begin position="25"/>
        <end position="44"/>
    </location>
</feature>
<accession>C7N461</accession>
<organism evidence="4 5">
    <name type="scientific">Slackia heliotrinireducens (strain ATCC 29202 / DSM 20476 / NCTC 11029 / RHS 1)</name>
    <name type="common">Peptococcus heliotrinreducens</name>
    <dbReference type="NCBI Taxonomy" id="471855"/>
    <lineage>
        <taxon>Bacteria</taxon>
        <taxon>Bacillati</taxon>
        <taxon>Actinomycetota</taxon>
        <taxon>Coriobacteriia</taxon>
        <taxon>Eggerthellales</taxon>
        <taxon>Eggerthellaceae</taxon>
        <taxon>Slackia</taxon>
    </lineage>
</organism>
<gene>
    <name evidence="4" type="ordered locus">Shel_28060</name>
</gene>
<dbReference type="InterPro" id="IPR001647">
    <property type="entry name" value="HTH_TetR"/>
</dbReference>
<feature type="domain" description="HTH tetR-type" evidence="3">
    <location>
        <begin position="2"/>
        <end position="62"/>
    </location>
</feature>
<dbReference type="HOGENOM" id="CLU_091262_0_0_11"/>
<dbReference type="AlphaFoldDB" id="C7N461"/>
<dbReference type="GO" id="GO:0000976">
    <property type="term" value="F:transcription cis-regulatory region binding"/>
    <property type="evidence" value="ECO:0007669"/>
    <property type="project" value="TreeGrafter"/>
</dbReference>
<evidence type="ECO:0000259" key="3">
    <source>
        <dbReference type="PROSITE" id="PS50977"/>
    </source>
</evidence>
<evidence type="ECO:0000313" key="4">
    <source>
        <dbReference type="EMBL" id="ACV23797.1"/>
    </source>
</evidence>
<dbReference type="PRINTS" id="PR00455">
    <property type="entry name" value="HTHTETR"/>
</dbReference>
<dbReference type="PANTHER" id="PTHR30055">
    <property type="entry name" value="HTH-TYPE TRANSCRIPTIONAL REGULATOR RUTR"/>
    <property type="match status" value="1"/>
</dbReference>
<keyword evidence="5" id="KW-1185">Reference proteome</keyword>
<reference evidence="4 5" key="1">
    <citation type="journal article" date="2009" name="Stand. Genomic Sci.">
        <title>Complete genome sequence of Slackia heliotrinireducens type strain (RHS 1).</title>
        <authorList>
            <person name="Pukall R."/>
            <person name="Lapidus A."/>
            <person name="Nolan M."/>
            <person name="Copeland A."/>
            <person name="Glavina Del Rio T."/>
            <person name="Lucas S."/>
            <person name="Chen F."/>
            <person name="Tice H."/>
            <person name="Cheng J.F."/>
            <person name="Chertkov O."/>
            <person name="Bruce D."/>
            <person name="Goodwin L."/>
            <person name="Kuske C."/>
            <person name="Brettin T."/>
            <person name="Detter J.C."/>
            <person name="Han C."/>
            <person name="Pitluck S."/>
            <person name="Pati A."/>
            <person name="Mavrommatis K."/>
            <person name="Ivanova N."/>
            <person name="Ovchinnikova G."/>
            <person name="Chen A."/>
            <person name="Palaniappan K."/>
            <person name="Schneider S."/>
            <person name="Rohde M."/>
            <person name="Chain P."/>
            <person name="D'haeseleer P."/>
            <person name="Goker M."/>
            <person name="Bristow J."/>
            <person name="Eisen J.A."/>
            <person name="Markowitz V."/>
            <person name="Kyrpides N.C."/>
            <person name="Klenk H.P."/>
            <person name="Hugenholtz P."/>
        </authorList>
    </citation>
    <scope>NUCLEOTIDE SEQUENCE [LARGE SCALE GENOMIC DNA]</scope>
    <source>
        <strain evidence="5">ATCC 29202 / DSM 20476 / NCTC 11029 / RHS 1</strain>
    </source>
</reference>
<sequence length="204" mass="23083">MATTKERICETALRLFNEKGYDAVSLRDIAAAAQTSVGNVTYHFGKKEDLLAVLLRDLHKDFKSKLESGLKGDDLMKHMVSTFRAAKRSEEEYPFYFRNLNQIYASSQAVREENDAFEADLQAHYVTCLKKLQKGELVRDNISSDTFEAIAFMMVHMESTWLIESAPDANPSMDNMTIDEALTVLFAQLLTKKGRKALASAEKR</sequence>
<dbReference type="InterPro" id="IPR009057">
    <property type="entry name" value="Homeodomain-like_sf"/>
</dbReference>
<dbReference type="SUPFAM" id="SSF46689">
    <property type="entry name" value="Homeodomain-like"/>
    <property type="match status" value="1"/>
</dbReference>
<dbReference type="InterPro" id="IPR050109">
    <property type="entry name" value="HTH-type_TetR-like_transc_reg"/>
</dbReference>
<protein>
    <submittedName>
        <fullName evidence="4">Transcriptional regulator</fullName>
    </submittedName>
</protein>
<evidence type="ECO:0000256" key="2">
    <source>
        <dbReference type="PROSITE-ProRule" id="PRU00335"/>
    </source>
</evidence>
<dbReference type="eggNOG" id="COG1309">
    <property type="taxonomic scope" value="Bacteria"/>
</dbReference>
<proteinExistence type="predicted"/>
<dbReference type="RefSeq" id="WP_012799892.1">
    <property type="nucleotide sequence ID" value="NC_013165.1"/>
</dbReference>
<dbReference type="PANTHER" id="PTHR30055:SF226">
    <property type="entry name" value="HTH-TYPE TRANSCRIPTIONAL REGULATOR PKSA"/>
    <property type="match status" value="1"/>
</dbReference>
<dbReference type="Proteomes" id="UP000002026">
    <property type="component" value="Chromosome"/>
</dbReference>
<dbReference type="Pfam" id="PF00440">
    <property type="entry name" value="TetR_N"/>
    <property type="match status" value="1"/>
</dbReference>
<evidence type="ECO:0000313" key="5">
    <source>
        <dbReference type="Proteomes" id="UP000002026"/>
    </source>
</evidence>